<dbReference type="GO" id="GO:0004731">
    <property type="term" value="F:purine-nucleoside phosphorylase activity"/>
    <property type="evidence" value="ECO:0007669"/>
    <property type="project" value="UniProtKB-UniRule"/>
</dbReference>
<comment type="catalytic activity">
    <reaction evidence="3">
        <text>thymidine + phosphate = 2-deoxy-alpha-D-ribose 1-phosphate + thymine</text>
        <dbReference type="Rhea" id="RHEA:16037"/>
        <dbReference type="ChEBI" id="CHEBI:17748"/>
        <dbReference type="ChEBI" id="CHEBI:17821"/>
        <dbReference type="ChEBI" id="CHEBI:43474"/>
        <dbReference type="ChEBI" id="CHEBI:57259"/>
        <dbReference type="EC" id="2.4.2.2"/>
    </reaction>
</comment>
<sequence length="103" mass="12045">MEHFDNVRLVPKANIYDGGKCVSHTFYSEDWKKKTAGVMFPATHHFNTEEPERMDVIEGQCRVRLAGETDWKEYQKGEFFDVPGHSSFDIEIIETMHYICHFG</sequence>
<dbReference type="PANTHER" id="PTHR36540:SF1">
    <property type="entry name" value="PYRIMIDINE_PURINE NUCLEOSIDE PHOSPHORYLASE"/>
    <property type="match status" value="1"/>
</dbReference>
<evidence type="ECO:0000256" key="3">
    <source>
        <dbReference type="HAMAP-Rule" id="MF_01537"/>
    </source>
</evidence>
<dbReference type="EC" id="2.4.2.2" evidence="3"/>
<dbReference type="Pfam" id="PF06865">
    <property type="entry name" value="Ppnp"/>
    <property type="match status" value="1"/>
</dbReference>
<name>A0A833H2W0_9LEPT</name>
<dbReference type="OrthoDB" id="9793848at2"/>
<dbReference type="PANTHER" id="PTHR36540">
    <property type="entry name" value="PYRIMIDINE/PURINE NUCLEOSIDE PHOSPHORYLASE"/>
    <property type="match status" value="1"/>
</dbReference>
<comment type="similarity">
    <text evidence="3">Belongs to the nucleoside phosphorylase PpnP family.</text>
</comment>
<comment type="catalytic activity">
    <reaction evidence="3">
        <text>uridine + phosphate = alpha-D-ribose 1-phosphate + uracil</text>
        <dbReference type="Rhea" id="RHEA:24388"/>
        <dbReference type="ChEBI" id="CHEBI:16704"/>
        <dbReference type="ChEBI" id="CHEBI:17568"/>
        <dbReference type="ChEBI" id="CHEBI:43474"/>
        <dbReference type="ChEBI" id="CHEBI:57720"/>
        <dbReference type="EC" id="2.4.2.2"/>
    </reaction>
</comment>
<dbReference type="Gene3D" id="2.60.120.10">
    <property type="entry name" value="Jelly Rolls"/>
    <property type="match status" value="1"/>
</dbReference>
<evidence type="ECO:0000313" key="5">
    <source>
        <dbReference type="Proteomes" id="UP000460298"/>
    </source>
</evidence>
<evidence type="ECO:0000256" key="2">
    <source>
        <dbReference type="ARBA" id="ARBA00022679"/>
    </source>
</evidence>
<dbReference type="Proteomes" id="UP000460298">
    <property type="component" value="Unassembled WGS sequence"/>
</dbReference>
<dbReference type="SUPFAM" id="SSF51182">
    <property type="entry name" value="RmlC-like cupins"/>
    <property type="match status" value="1"/>
</dbReference>
<comment type="catalytic activity">
    <reaction evidence="3">
        <text>adenosine + phosphate = alpha-D-ribose 1-phosphate + adenine</text>
        <dbReference type="Rhea" id="RHEA:27642"/>
        <dbReference type="ChEBI" id="CHEBI:16335"/>
        <dbReference type="ChEBI" id="CHEBI:16708"/>
        <dbReference type="ChEBI" id="CHEBI:43474"/>
        <dbReference type="ChEBI" id="CHEBI:57720"/>
        <dbReference type="EC" id="2.4.2.1"/>
    </reaction>
</comment>
<dbReference type="EMBL" id="WBUI01000005">
    <property type="protein sequence ID" value="KAB2933621.1"/>
    <property type="molecule type" value="Genomic_DNA"/>
</dbReference>
<dbReference type="GO" id="GO:0016154">
    <property type="term" value="F:pyrimidine-nucleoside phosphorylase activity"/>
    <property type="evidence" value="ECO:0007669"/>
    <property type="project" value="UniProtKB-UniRule"/>
</dbReference>
<accession>A0A833H2W0</accession>
<proteinExistence type="inferred from homology"/>
<dbReference type="GO" id="GO:0005829">
    <property type="term" value="C:cytosol"/>
    <property type="evidence" value="ECO:0007669"/>
    <property type="project" value="TreeGrafter"/>
</dbReference>
<comment type="catalytic activity">
    <reaction evidence="3">
        <text>a purine D-ribonucleoside + phosphate = a purine nucleobase + alpha-D-ribose 1-phosphate</text>
        <dbReference type="Rhea" id="RHEA:19805"/>
        <dbReference type="ChEBI" id="CHEBI:26386"/>
        <dbReference type="ChEBI" id="CHEBI:43474"/>
        <dbReference type="ChEBI" id="CHEBI:57720"/>
        <dbReference type="ChEBI" id="CHEBI:142355"/>
        <dbReference type="EC" id="2.4.2.1"/>
    </reaction>
</comment>
<dbReference type="RefSeq" id="WP_002773541.1">
    <property type="nucleotide sequence ID" value="NZ_JQDG01000007.1"/>
</dbReference>
<comment type="catalytic activity">
    <reaction evidence="3">
        <text>xanthosine + phosphate = alpha-D-ribose 1-phosphate + xanthine</text>
        <dbReference type="Rhea" id="RHEA:27638"/>
        <dbReference type="ChEBI" id="CHEBI:17712"/>
        <dbReference type="ChEBI" id="CHEBI:18107"/>
        <dbReference type="ChEBI" id="CHEBI:43474"/>
        <dbReference type="ChEBI" id="CHEBI:57720"/>
        <dbReference type="EC" id="2.4.2.1"/>
    </reaction>
</comment>
<comment type="function">
    <text evidence="3">Catalyzes the phosphorolysis of diverse nucleosides, yielding D-ribose 1-phosphate and the respective free bases. Can use uridine, adenosine, guanosine, cytidine, thymidine, inosine and xanthosine as substrates. Also catalyzes the reverse reactions.</text>
</comment>
<comment type="caution">
    <text evidence="4">The sequence shown here is derived from an EMBL/GenBank/DDBJ whole genome shotgun (WGS) entry which is preliminary data.</text>
</comment>
<keyword evidence="1 3" id="KW-0328">Glycosyltransferase</keyword>
<dbReference type="CDD" id="cd20296">
    <property type="entry name" value="cupin_PpnP-like"/>
    <property type="match status" value="1"/>
</dbReference>
<organism evidence="4 5">
    <name type="scientific">Leptonema illini</name>
    <dbReference type="NCBI Taxonomy" id="183"/>
    <lineage>
        <taxon>Bacteria</taxon>
        <taxon>Pseudomonadati</taxon>
        <taxon>Spirochaetota</taxon>
        <taxon>Spirochaetia</taxon>
        <taxon>Leptospirales</taxon>
        <taxon>Leptospiraceae</taxon>
        <taxon>Leptonema</taxon>
    </lineage>
</organism>
<dbReference type="HAMAP" id="MF_01537">
    <property type="entry name" value="Nucleos_phosphorylase_PpnP"/>
    <property type="match status" value="1"/>
</dbReference>
<evidence type="ECO:0000256" key="1">
    <source>
        <dbReference type="ARBA" id="ARBA00022676"/>
    </source>
</evidence>
<dbReference type="InterPro" id="IPR009664">
    <property type="entry name" value="Ppnp"/>
</dbReference>
<dbReference type="InterPro" id="IPR011051">
    <property type="entry name" value="RmlC_Cupin_sf"/>
</dbReference>
<evidence type="ECO:0000313" key="4">
    <source>
        <dbReference type="EMBL" id="KAB2933621.1"/>
    </source>
</evidence>
<comment type="catalytic activity">
    <reaction evidence="3">
        <text>inosine + phosphate = alpha-D-ribose 1-phosphate + hypoxanthine</text>
        <dbReference type="Rhea" id="RHEA:27646"/>
        <dbReference type="ChEBI" id="CHEBI:17368"/>
        <dbReference type="ChEBI" id="CHEBI:17596"/>
        <dbReference type="ChEBI" id="CHEBI:43474"/>
        <dbReference type="ChEBI" id="CHEBI:57720"/>
        <dbReference type="EC" id="2.4.2.1"/>
    </reaction>
</comment>
<comment type="catalytic activity">
    <reaction evidence="3">
        <text>guanosine + phosphate = alpha-D-ribose 1-phosphate + guanine</text>
        <dbReference type="Rhea" id="RHEA:13233"/>
        <dbReference type="ChEBI" id="CHEBI:16235"/>
        <dbReference type="ChEBI" id="CHEBI:16750"/>
        <dbReference type="ChEBI" id="CHEBI:43474"/>
        <dbReference type="ChEBI" id="CHEBI:57720"/>
        <dbReference type="EC" id="2.4.2.1"/>
    </reaction>
</comment>
<reference evidence="4 5" key="1">
    <citation type="submission" date="2019-10" db="EMBL/GenBank/DDBJ databases">
        <title>Extracellular Electron Transfer in a Candidatus Methanoperedens spp. Enrichment Culture.</title>
        <authorList>
            <person name="Berger S."/>
            <person name="Rangel Shaw D."/>
            <person name="Berben T."/>
            <person name="In 'T Zandt M."/>
            <person name="Frank J."/>
            <person name="Reimann J."/>
            <person name="Jetten M.S.M."/>
            <person name="Welte C.U."/>
        </authorList>
    </citation>
    <scope>NUCLEOTIDE SEQUENCE [LARGE SCALE GENOMIC DNA]</scope>
    <source>
        <strain evidence="4">SB12</strain>
    </source>
</reference>
<dbReference type="InterPro" id="IPR014710">
    <property type="entry name" value="RmlC-like_jellyroll"/>
</dbReference>
<protein>
    <recommendedName>
        <fullName evidence="3">Pyrimidine/purine nucleoside phosphorylase</fullName>
        <ecNumber evidence="3">2.4.2.1</ecNumber>
        <ecNumber evidence="3">2.4.2.2</ecNumber>
    </recommendedName>
    <alternativeName>
        <fullName evidence="3">Adenosine phosphorylase</fullName>
    </alternativeName>
    <alternativeName>
        <fullName evidence="3">Cytidine phosphorylase</fullName>
    </alternativeName>
    <alternativeName>
        <fullName evidence="3">Guanosine phosphorylase</fullName>
    </alternativeName>
    <alternativeName>
        <fullName evidence="3">Inosine phosphorylase</fullName>
    </alternativeName>
    <alternativeName>
        <fullName evidence="3">Thymidine phosphorylase</fullName>
    </alternativeName>
    <alternativeName>
        <fullName evidence="3">Uridine phosphorylase</fullName>
    </alternativeName>
    <alternativeName>
        <fullName evidence="3">Xanthosine phosphorylase</fullName>
    </alternativeName>
</protein>
<dbReference type="AlphaFoldDB" id="A0A833H2W0"/>
<dbReference type="EC" id="2.4.2.1" evidence="3"/>
<comment type="catalytic activity">
    <reaction evidence="3">
        <text>cytidine + phosphate = cytosine + alpha-D-ribose 1-phosphate</text>
        <dbReference type="Rhea" id="RHEA:52540"/>
        <dbReference type="ChEBI" id="CHEBI:16040"/>
        <dbReference type="ChEBI" id="CHEBI:17562"/>
        <dbReference type="ChEBI" id="CHEBI:43474"/>
        <dbReference type="ChEBI" id="CHEBI:57720"/>
        <dbReference type="EC" id="2.4.2.2"/>
    </reaction>
</comment>
<keyword evidence="2 3" id="KW-0808">Transferase</keyword>
<gene>
    <name evidence="3" type="primary">ppnP</name>
    <name evidence="4" type="ORF">F9K24_07195</name>
</gene>